<dbReference type="EMBL" id="CBTK010000258">
    <property type="protein sequence ID" value="CDH46353.1"/>
    <property type="molecule type" value="Genomic_DNA"/>
</dbReference>
<dbReference type="Pfam" id="PF02661">
    <property type="entry name" value="Fic"/>
    <property type="match status" value="1"/>
</dbReference>
<feature type="binding site" evidence="2">
    <location>
        <begin position="216"/>
        <end position="223"/>
    </location>
    <ligand>
        <name>ATP</name>
        <dbReference type="ChEBI" id="CHEBI:30616"/>
    </ligand>
</feature>
<dbReference type="SUPFAM" id="SSF140931">
    <property type="entry name" value="Fic-like"/>
    <property type="match status" value="1"/>
</dbReference>
<keyword evidence="2" id="KW-0067">ATP-binding</keyword>
<dbReference type="Gene3D" id="1.10.3290.10">
    <property type="entry name" value="Fido-like domain"/>
    <property type="match status" value="1"/>
</dbReference>
<dbReference type="PROSITE" id="PS51459">
    <property type="entry name" value="FIDO"/>
    <property type="match status" value="1"/>
</dbReference>
<sequence length="398" mass="44367">MTTLLETPSRIEPCLLEQTSPELVDLIATLAAAAERLGARLHPRTAASLADLVRVMNCYYSNRIEGHNTTPREIEQALADQLAPTEDRRNLQLEARAHIRVQRDIDRQSAAGQLTEPASLNFLCELHRAFYEDAPEALLLLQGTGRTFRMEPGALRSAPEHEVTVGRHWPPSSLHVPAFMDHFAWRYRFQPLGKGSRIVAMAAAHHRLNYIHPFPDGNGRVSRLMSHAMALQAGIGAHGLWAVSRGLARGLESRSDYPRMMDYADTPRQGDWDGRGNLSLKALHEFVAWFLKVGIDQVTFMEGLFALDTLASRLKAYVDQQAFKVEAFTVLESVLLRGELARGEADRITGLSERTARTLLSTLISDGILGSDTPKGPVSLRFPLHAVERLFPRLFPET</sequence>
<gene>
    <name evidence="4" type="ORF">BN874_430005</name>
</gene>
<dbReference type="InterPro" id="IPR003812">
    <property type="entry name" value="Fido"/>
</dbReference>
<dbReference type="GO" id="GO:0005524">
    <property type="term" value="F:ATP binding"/>
    <property type="evidence" value="ECO:0007669"/>
    <property type="project" value="UniProtKB-KW"/>
</dbReference>
<evidence type="ECO:0000313" key="4">
    <source>
        <dbReference type="EMBL" id="CDH46353.1"/>
    </source>
</evidence>
<dbReference type="Proteomes" id="UP000019184">
    <property type="component" value="Unassembled WGS sequence"/>
</dbReference>
<dbReference type="InterPro" id="IPR040198">
    <property type="entry name" value="Fido_containing"/>
</dbReference>
<organism evidence="4 5">
    <name type="scientific">Candidatus Contendobacter odensis Run_B_J11</name>
    <dbReference type="NCBI Taxonomy" id="1400861"/>
    <lineage>
        <taxon>Bacteria</taxon>
        <taxon>Pseudomonadati</taxon>
        <taxon>Pseudomonadota</taxon>
        <taxon>Gammaproteobacteria</taxon>
        <taxon>Candidatus Competibacteraceae</taxon>
        <taxon>Candidatus Contendibacter</taxon>
    </lineage>
</organism>
<proteinExistence type="predicted"/>
<evidence type="ECO:0000259" key="3">
    <source>
        <dbReference type="PROSITE" id="PS51459"/>
    </source>
</evidence>
<reference evidence="4 5" key="1">
    <citation type="journal article" date="2014" name="ISME J.">
        <title>Candidatus Competibacter-lineage genomes retrieved from metagenomes reveal functional metabolic diversity.</title>
        <authorList>
            <person name="McIlroy S.J."/>
            <person name="Albertsen M."/>
            <person name="Andresen E.K."/>
            <person name="Saunders A.M."/>
            <person name="Kristiansen R."/>
            <person name="Stokholm-Bjerregaard M."/>
            <person name="Nielsen K.L."/>
            <person name="Nielsen P.H."/>
        </authorList>
    </citation>
    <scope>NUCLEOTIDE SEQUENCE [LARGE SCALE GENOMIC DNA]</scope>
    <source>
        <strain evidence="4 5">Run_B_J11</strain>
    </source>
</reference>
<dbReference type="InterPro" id="IPR036597">
    <property type="entry name" value="Fido-like_dom_sf"/>
</dbReference>
<feature type="binding site" evidence="2">
    <location>
        <begin position="165"/>
        <end position="168"/>
    </location>
    <ligand>
        <name>ATP</name>
        <dbReference type="ChEBI" id="CHEBI:30616"/>
    </ligand>
</feature>
<dbReference type="PANTHER" id="PTHR13504">
    <property type="entry name" value="FIDO DOMAIN-CONTAINING PROTEIN DDB_G0283145"/>
    <property type="match status" value="1"/>
</dbReference>
<feature type="active site" evidence="1">
    <location>
        <position position="212"/>
    </location>
</feature>
<comment type="caution">
    <text evidence="4">The sequence shown here is derived from an EMBL/GenBank/DDBJ whole genome shotgun (WGS) entry which is preliminary data.</text>
</comment>
<evidence type="ECO:0000256" key="2">
    <source>
        <dbReference type="PIRSR" id="PIRSR640198-2"/>
    </source>
</evidence>
<dbReference type="AlphaFoldDB" id="A0A7U7GDE8"/>
<keyword evidence="5" id="KW-1185">Reference proteome</keyword>
<protein>
    <submittedName>
        <fullName evidence="4">Filamentation induced by cAMP protein Fic</fullName>
    </submittedName>
</protein>
<evidence type="ECO:0000313" key="5">
    <source>
        <dbReference type="Proteomes" id="UP000019184"/>
    </source>
</evidence>
<keyword evidence="2" id="KW-0547">Nucleotide-binding</keyword>
<feature type="domain" description="Fido" evidence="3">
    <location>
        <begin position="118"/>
        <end position="292"/>
    </location>
</feature>
<evidence type="ECO:0000256" key="1">
    <source>
        <dbReference type="PIRSR" id="PIRSR640198-1"/>
    </source>
</evidence>
<dbReference type="PANTHER" id="PTHR13504:SF38">
    <property type="entry name" value="FIDO DOMAIN-CONTAINING PROTEIN"/>
    <property type="match status" value="1"/>
</dbReference>
<accession>A0A7U7GDE8</accession>
<name>A0A7U7GDE8_9GAMM</name>